<feature type="region of interest" description="Disordered" evidence="1">
    <location>
        <begin position="29"/>
        <end position="76"/>
    </location>
</feature>
<evidence type="ECO:0000313" key="2">
    <source>
        <dbReference type="EMBL" id="WXB00362.1"/>
    </source>
</evidence>
<accession>A0ABZ2KP96</accession>
<evidence type="ECO:0000313" key="3">
    <source>
        <dbReference type="Proteomes" id="UP001379533"/>
    </source>
</evidence>
<sequence>MGSWTDTLVSPLAGVSASTVSSFGFTGASVAASGSDVSGGSMTPGGEMGDPSLELHDQNAPNDMQVKMARDEEEER</sequence>
<evidence type="ECO:0000256" key="1">
    <source>
        <dbReference type="SAM" id="MobiDB-lite"/>
    </source>
</evidence>
<protein>
    <submittedName>
        <fullName evidence="2">Uncharacterized protein</fullName>
    </submittedName>
</protein>
<reference evidence="2 3" key="1">
    <citation type="submission" date="2021-12" db="EMBL/GenBank/DDBJ databases">
        <title>Discovery of the Pendulisporaceae a myxobacterial family with distinct sporulation behavior and unique specialized metabolism.</title>
        <authorList>
            <person name="Garcia R."/>
            <person name="Popoff A."/>
            <person name="Bader C.D."/>
            <person name="Loehr J."/>
            <person name="Walesch S."/>
            <person name="Walt C."/>
            <person name="Boldt J."/>
            <person name="Bunk B."/>
            <person name="Haeckl F.J.F.P.J."/>
            <person name="Gunesch A.P."/>
            <person name="Birkelbach J."/>
            <person name="Nuebel U."/>
            <person name="Pietschmann T."/>
            <person name="Bach T."/>
            <person name="Mueller R."/>
        </authorList>
    </citation>
    <scope>NUCLEOTIDE SEQUENCE [LARGE SCALE GENOMIC DNA]</scope>
    <source>
        <strain evidence="2 3">MSr12523</strain>
    </source>
</reference>
<gene>
    <name evidence="2" type="ORF">LZC95_31585</name>
</gene>
<dbReference type="Proteomes" id="UP001379533">
    <property type="component" value="Chromosome"/>
</dbReference>
<keyword evidence="3" id="KW-1185">Reference proteome</keyword>
<dbReference type="RefSeq" id="WP_394850992.1">
    <property type="nucleotide sequence ID" value="NZ_CP089982.1"/>
</dbReference>
<organism evidence="2 3">
    <name type="scientific">Pendulispora brunnea</name>
    <dbReference type="NCBI Taxonomy" id="2905690"/>
    <lineage>
        <taxon>Bacteria</taxon>
        <taxon>Pseudomonadati</taxon>
        <taxon>Myxococcota</taxon>
        <taxon>Myxococcia</taxon>
        <taxon>Myxococcales</taxon>
        <taxon>Sorangiineae</taxon>
        <taxon>Pendulisporaceae</taxon>
        <taxon>Pendulispora</taxon>
    </lineage>
</organism>
<feature type="compositionally biased region" description="Low complexity" evidence="1">
    <location>
        <begin position="29"/>
        <end position="41"/>
    </location>
</feature>
<proteinExistence type="predicted"/>
<dbReference type="EMBL" id="CP089982">
    <property type="protein sequence ID" value="WXB00362.1"/>
    <property type="molecule type" value="Genomic_DNA"/>
</dbReference>
<name>A0ABZ2KP96_9BACT</name>